<dbReference type="Proteomes" id="UP000249218">
    <property type="component" value="Unassembled WGS sequence"/>
</dbReference>
<dbReference type="EMBL" id="KZ149908">
    <property type="protein sequence ID" value="PZC78246.1"/>
    <property type="molecule type" value="Genomic_DNA"/>
</dbReference>
<evidence type="ECO:0000313" key="2">
    <source>
        <dbReference type="EMBL" id="PZC78246.1"/>
    </source>
</evidence>
<protein>
    <submittedName>
        <fullName evidence="2">Uncharacterized protein</fullName>
    </submittedName>
</protein>
<accession>A0A2W1BZT8</accession>
<dbReference type="AlphaFoldDB" id="A0A2W1BZT8"/>
<evidence type="ECO:0000256" key="1">
    <source>
        <dbReference type="SAM" id="MobiDB-lite"/>
    </source>
</evidence>
<sequence>MSVEHNIELSCVELDKHVLVCVYRPPQHQNLCVFDSVMEDVLKKVSSSSKGNYALSGPGPERFKEKTQLPVSFPRRETKYL</sequence>
<keyword evidence="3" id="KW-1185">Reference proteome</keyword>
<name>A0A2W1BZT8_HELAM</name>
<evidence type="ECO:0000313" key="3">
    <source>
        <dbReference type="Proteomes" id="UP000249218"/>
    </source>
</evidence>
<reference evidence="2 3" key="1">
    <citation type="journal article" date="2017" name="BMC Biol.">
        <title>Genomic innovations, transcriptional plasticity and gene loss underlying the evolution and divergence of two highly polyphagous and invasive Helicoverpa pest species.</title>
        <authorList>
            <person name="Pearce S.L."/>
            <person name="Clarke D.F."/>
            <person name="East P.D."/>
            <person name="Elfekih S."/>
            <person name="Gordon K.H."/>
            <person name="Jermiin L.S."/>
            <person name="McGaughran A."/>
            <person name="Oakeshott J.G."/>
            <person name="Papanikolaou A."/>
            <person name="Perera O.P."/>
            <person name="Rane R.V."/>
            <person name="Richards S."/>
            <person name="Tay W.T."/>
            <person name="Walsh T.K."/>
            <person name="Anderson A."/>
            <person name="Anderson C.J."/>
            <person name="Asgari S."/>
            <person name="Board P.G."/>
            <person name="Bretschneider A."/>
            <person name="Campbell P.M."/>
            <person name="Chertemps T."/>
            <person name="Christeller J.T."/>
            <person name="Coppin C.W."/>
            <person name="Downes S.J."/>
            <person name="Duan G."/>
            <person name="Farnsworth C.A."/>
            <person name="Good R.T."/>
            <person name="Han L.B."/>
            <person name="Han Y.C."/>
            <person name="Hatje K."/>
            <person name="Horne I."/>
            <person name="Huang Y.P."/>
            <person name="Hughes D.S."/>
            <person name="Jacquin-Joly E."/>
            <person name="James W."/>
            <person name="Jhangiani S."/>
            <person name="Kollmar M."/>
            <person name="Kuwar S.S."/>
            <person name="Li S."/>
            <person name="Liu N.Y."/>
            <person name="Maibeche M.T."/>
            <person name="Miller J.R."/>
            <person name="Montagne N."/>
            <person name="Perry T."/>
            <person name="Qu J."/>
            <person name="Song S.V."/>
            <person name="Sutton G.G."/>
            <person name="Vogel H."/>
            <person name="Walenz B.P."/>
            <person name="Xu W."/>
            <person name="Zhang H.J."/>
            <person name="Zou Z."/>
            <person name="Batterham P."/>
            <person name="Edwards O.R."/>
            <person name="Feyereisen R."/>
            <person name="Gibbs R.A."/>
            <person name="Heckel D.G."/>
            <person name="McGrath A."/>
            <person name="Robin C."/>
            <person name="Scherer S.E."/>
            <person name="Worley K.C."/>
            <person name="Wu Y.D."/>
        </authorList>
    </citation>
    <scope>NUCLEOTIDE SEQUENCE [LARGE SCALE GENOMIC DNA]</scope>
    <source>
        <strain evidence="2">Harm_GR_Male_#8</strain>
        <tissue evidence="2">Whole organism</tissue>
    </source>
</reference>
<proteinExistence type="predicted"/>
<organism evidence="2 3">
    <name type="scientific">Helicoverpa armigera</name>
    <name type="common">Cotton bollworm</name>
    <name type="synonym">Heliothis armigera</name>
    <dbReference type="NCBI Taxonomy" id="29058"/>
    <lineage>
        <taxon>Eukaryota</taxon>
        <taxon>Metazoa</taxon>
        <taxon>Ecdysozoa</taxon>
        <taxon>Arthropoda</taxon>
        <taxon>Hexapoda</taxon>
        <taxon>Insecta</taxon>
        <taxon>Pterygota</taxon>
        <taxon>Neoptera</taxon>
        <taxon>Endopterygota</taxon>
        <taxon>Lepidoptera</taxon>
        <taxon>Glossata</taxon>
        <taxon>Ditrysia</taxon>
        <taxon>Noctuoidea</taxon>
        <taxon>Noctuidae</taxon>
        <taxon>Heliothinae</taxon>
        <taxon>Helicoverpa</taxon>
    </lineage>
</organism>
<gene>
    <name evidence="2" type="primary">HaOG202497</name>
    <name evidence="2" type="ORF">B5X24_HaOG202497</name>
</gene>
<feature type="region of interest" description="Disordered" evidence="1">
    <location>
        <begin position="47"/>
        <end position="81"/>
    </location>
</feature>